<dbReference type="EMBL" id="CAAALY010263459">
    <property type="protein sequence ID" value="VEL40045.1"/>
    <property type="molecule type" value="Genomic_DNA"/>
</dbReference>
<organism evidence="1 2">
    <name type="scientific">Protopolystoma xenopodis</name>
    <dbReference type="NCBI Taxonomy" id="117903"/>
    <lineage>
        <taxon>Eukaryota</taxon>
        <taxon>Metazoa</taxon>
        <taxon>Spiralia</taxon>
        <taxon>Lophotrochozoa</taxon>
        <taxon>Platyhelminthes</taxon>
        <taxon>Monogenea</taxon>
        <taxon>Polyopisthocotylea</taxon>
        <taxon>Polystomatidea</taxon>
        <taxon>Polystomatidae</taxon>
        <taxon>Protopolystoma</taxon>
    </lineage>
</organism>
<name>A0A3S5ALQ3_9PLAT</name>
<dbReference type="AlphaFoldDB" id="A0A3S5ALQ3"/>
<proteinExistence type="predicted"/>
<protein>
    <submittedName>
        <fullName evidence="1">Uncharacterized protein</fullName>
    </submittedName>
</protein>
<keyword evidence="2" id="KW-1185">Reference proteome</keyword>
<dbReference type="Proteomes" id="UP000784294">
    <property type="component" value="Unassembled WGS sequence"/>
</dbReference>
<sequence length="195" mass="21824">MIDLAYTTYSAVWLRIAMDILCPQIETCSIEKKGHICEPLMDSSTASITSKSSTINKVSFALPRQPMHRLGRRLHIYLFTPSSSQLPASSSSTQIISTINTGDKTPAVASGSYPVRRLPLSSMVSTSKKPDGPDRETLFNRHAIKRFLLLVWLLDCFKRHHINPFDPCLFRLKCAIKVIILFDLSAKPYLAATVK</sequence>
<dbReference type="OrthoDB" id="2148418at2759"/>
<comment type="caution">
    <text evidence="1">The sequence shown here is derived from an EMBL/GenBank/DDBJ whole genome shotgun (WGS) entry which is preliminary data.</text>
</comment>
<evidence type="ECO:0000313" key="2">
    <source>
        <dbReference type="Proteomes" id="UP000784294"/>
    </source>
</evidence>
<accession>A0A3S5ALQ3</accession>
<evidence type="ECO:0000313" key="1">
    <source>
        <dbReference type="EMBL" id="VEL40045.1"/>
    </source>
</evidence>
<reference evidence="1" key="1">
    <citation type="submission" date="2018-11" db="EMBL/GenBank/DDBJ databases">
        <authorList>
            <consortium name="Pathogen Informatics"/>
        </authorList>
    </citation>
    <scope>NUCLEOTIDE SEQUENCE</scope>
</reference>
<gene>
    <name evidence="1" type="ORF">PXEA_LOCUS33485</name>
</gene>